<dbReference type="EMBL" id="JAGRRH010000017">
    <property type="protein sequence ID" value="KAG7352404.1"/>
    <property type="molecule type" value="Genomic_DNA"/>
</dbReference>
<comment type="caution">
    <text evidence="2">The sequence shown here is derived from an EMBL/GenBank/DDBJ whole genome shotgun (WGS) entry which is preliminary data.</text>
</comment>
<evidence type="ECO:0000313" key="2">
    <source>
        <dbReference type="EMBL" id="KAG7352404.1"/>
    </source>
</evidence>
<dbReference type="Proteomes" id="UP000693970">
    <property type="component" value="Unassembled WGS sequence"/>
</dbReference>
<feature type="region of interest" description="Disordered" evidence="1">
    <location>
        <begin position="142"/>
        <end position="163"/>
    </location>
</feature>
<reference evidence="2" key="1">
    <citation type="journal article" date="2021" name="Sci. Rep.">
        <title>Diploid genomic architecture of Nitzschia inconspicua, an elite biomass production diatom.</title>
        <authorList>
            <person name="Oliver A."/>
            <person name="Podell S."/>
            <person name="Pinowska A."/>
            <person name="Traller J.C."/>
            <person name="Smith S.R."/>
            <person name="McClure R."/>
            <person name="Beliaev A."/>
            <person name="Bohutskyi P."/>
            <person name="Hill E.A."/>
            <person name="Rabines A."/>
            <person name="Zheng H."/>
            <person name="Allen L.Z."/>
            <person name="Kuo A."/>
            <person name="Grigoriev I.V."/>
            <person name="Allen A.E."/>
            <person name="Hazlebeck D."/>
            <person name="Allen E.E."/>
        </authorList>
    </citation>
    <scope>NUCLEOTIDE SEQUENCE</scope>
    <source>
        <strain evidence="2">Hildebrandi</strain>
    </source>
</reference>
<accession>A0A9K3KZN4</accession>
<sequence length="189" mass="20635">MEQTFLGTVQRGATDRQVGVHPVFSIASFLDPRSTNMVPDLSAVYERVRAILIEQETKKRQSQGHAAGGIDAAAVTSTSNKDILDWGEEDDFFAELEADQATGEQEAEIAVAVGVGGNTVESIVEDELKRYKSFSPMPYRKLLPSGNKVSNDPQSGGKKRLPTFPSCPAWPKLTLAFKPPLLPLREFSV</sequence>
<dbReference type="AlphaFoldDB" id="A0A9K3KZN4"/>
<organism evidence="2 3">
    <name type="scientific">Nitzschia inconspicua</name>
    <dbReference type="NCBI Taxonomy" id="303405"/>
    <lineage>
        <taxon>Eukaryota</taxon>
        <taxon>Sar</taxon>
        <taxon>Stramenopiles</taxon>
        <taxon>Ochrophyta</taxon>
        <taxon>Bacillariophyta</taxon>
        <taxon>Bacillariophyceae</taxon>
        <taxon>Bacillariophycidae</taxon>
        <taxon>Bacillariales</taxon>
        <taxon>Bacillariaceae</taxon>
        <taxon>Nitzschia</taxon>
    </lineage>
</organism>
<protein>
    <submittedName>
        <fullName evidence="2">Uncharacterized protein</fullName>
    </submittedName>
</protein>
<evidence type="ECO:0000256" key="1">
    <source>
        <dbReference type="SAM" id="MobiDB-lite"/>
    </source>
</evidence>
<reference evidence="2" key="2">
    <citation type="submission" date="2021-04" db="EMBL/GenBank/DDBJ databases">
        <authorList>
            <person name="Podell S."/>
        </authorList>
    </citation>
    <scope>NUCLEOTIDE SEQUENCE</scope>
    <source>
        <strain evidence="2">Hildebrandi</strain>
    </source>
</reference>
<keyword evidence="3" id="KW-1185">Reference proteome</keyword>
<proteinExistence type="predicted"/>
<evidence type="ECO:0000313" key="3">
    <source>
        <dbReference type="Proteomes" id="UP000693970"/>
    </source>
</evidence>
<dbReference type="OrthoDB" id="118710at2759"/>
<name>A0A9K3KZN4_9STRA</name>
<gene>
    <name evidence="2" type="ORF">IV203_008452</name>
</gene>